<sequence>MPAENSYGLCKKCYRKVTLHNFIMLEKVEGCKFLQSDVASSHFQAEKAQRAEYGISFPSRNDFGSWIWLIGIVAKPVGYQKSGLVRRLNPGSSGLIPVWCETGSPVEP</sequence>
<accession>A0A8T3BDG2</accession>
<reference evidence="1" key="1">
    <citation type="journal article" date="2022" name="Front. Genet.">
        <title>Chromosome-Scale Assembly of the Dendrobium nobile Genome Provides Insights Into the Molecular Mechanism of the Biosynthesis of the Medicinal Active Ingredient of Dendrobium.</title>
        <authorList>
            <person name="Xu Q."/>
            <person name="Niu S.-C."/>
            <person name="Li K.-L."/>
            <person name="Zheng P.-J."/>
            <person name="Zhang X.-J."/>
            <person name="Jia Y."/>
            <person name="Liu Y."/>
            <person name="Niu Y.-X."/>
            <person name="Yu L.-H."/>
            <person name="Chen D.-F."/>
            <person name="Zhang G.-Q."/>
        </authorList>
    </citation>
    <scope>NUCLEOTIDE SEQUENCE</scope>
    <source>
        <tissue evidence="1">Leaf</tissue>
    </source>
</reference>
<dbReference type="AlphaFoldDB" id="A0A8T3BDG2"/>
<comment type="caution">
    <text evidence="1">The sequence shown here is derived from an EMBL/GenBank/DDBJ whole genome shotgun (WGS) entry which is preliminary data.</text>
</comment>
<name>A0A8T3BDG2_DENNO</name>
<evidence type="ECO:0000313" key="2">
    <source>
        <dbReference type="Proteomes" id="UP000829196"/>
    </source>
</evidence>
<dbReference type="Proteomes" id="UP000829196">
    <property type="component" value="Unassembled WGS sequence"/>
</dbReference>
<proteinExistence type="predicted"/>
<evidence type="ECO:0000313" key="1">
    <source>
        <dbReference type="EMBL" id="KAI0510005.1"/>
    </source>
</evidence>
<protein>
    <submittedName>
        <fullName evidence="1">Uncharacterized protein</fullName>
    </submittedName>
</protein>
<dbReference type="EMBL" id="JAGYWB010000009">
    <property type="protein sequence ID" value="KAI0510005.1"/>
    <property type="molecule type" value="Genomic_DNA"/>
</dbReference>
<organism evidence="1 2">
    <name type="scientific">Dendrobium nobile</name>
    <name type="common">Orchid</name>
    <dbReference type="NCBI Taxonomy" id="94219"/>
    <lineage>
        <taxon>Eukaryota</taxon>
        <taxon>Viridiplantae</taxon>
        <taxon>Streptophyta</taxon>
        <taxon>Embryophyta</taxon>
        <taxon>Tracheophyta</taxon>
        <taxon>Spermatophyta</taxon>
        <taxon>Magnoliopsida</taxon>
        <taxon>Liliopsida</taxon>
        <taxon>Asparagales</taxon>
        <taxon>Orchidaceae</taxon>
        <taxon>Epidendroideae</taxon>
        <taxon>Malaxideae</taxon>
        <taxon>Dendrobiinae</taxon>
        <taxon>Dendrobium</taxon>
    </lineage>
</organism>
<gene>
    <name evidence="1" type="ORF">KFK09_010605</name>
</gene>
<keyword evidence="2" id="KW-1185">Reference proteome</keyword>